<comment type="caution">
    <text evidence="1">The sequence shown here is derived from an EMBL/GenBank/DDBJ whole genome shotgun (WGS) entry which is preliminary data.</text>
</comment>
<dbReference type="AlphaFoldDB" id="A0A225W7Z9"/>
<dbReference type="InterPro" id="IPR043502">
    <property type="entry name" value="DNA/RNA_pol_sf"/>
</dbReference>
<gene>
    <name evidence="1" type="ORF">PHMEG_00012737</name>
</gene>
<keyword evidence="2" id="KW-1185">Reference proteome</keyword>
<dbReference type="SUPFAM" id="SSF56672">
    <property type="entry name" value="DNA/RNA polymerases"/>
    <property type="match status" value="1"/>
</dbReference>
<dbReference type="Gene3D" id="3.10.10.10">
    <property type="entry name" value="HIV Type 1 Reverse Transcriptase, subunit A, domain 1"/>
    <property type="match status" value="1"/>
</dbReference>
<dbReference type="InterPro" id="IPR051320">
    <property type="entry name" value="Viral_Replic_Matur_Polypro"/>
</dbReference>
<accession>A0A225W7Z9</accession>
<evidence type="ECO:0008006" key="3">
    <source>
        <dbReference type="Google" id="ProtNLM"/>
    </source>
</evidence>
<reference evidence="2" key="1">
    <citation type="submission" date="2017-03" db="EMBL/GenBank/DDBJ databases">
        <title>Phytopthora megakarya and P. palmivora, two closely related causual agents of cacao black pod achieved similar genome size and gene model numbers by different mechanisms.</title>
        <authorList>
            <person name="Ali S."/>
            <person name="Shao J."/>
            <person name="Larry D.J."/>
            <person name="Kronmiller B."/>
            <person name="Shen D."/>
            <person name="Strem M.D."/>
            <person name="Melnick R.L."/>
            <person name="Guiltinan M.J."/>
            <person name="Tyler B.M."/>
            <person name="Meinhardt L.W."/>
            <person name="Bailey B.A."/>
        </authorList>
    </citation>
    <scope>NUCLEOTIDE SEQUENCE [LARGE SCALE GENOMIC DNA]</scope>
    <source>
        <strain evidence="2">zdho120</strain>
    </source>
</reference>
<organism evidence="1 2">
    <name type="scientific">Phytophthora megakarya</name>
    <dbReference type="NCBI Taxonomy" id="4795"/>
    <lineage>
        <taxon>Eukaryota</taxon>
        <taxon>Sar</taxon>
        <taxon>Stramenopiles</taxon>
        <taxon>Oomycota</taxon>
        <taxon>Peronosporomycetes</taxon>
        <taxon>Peronosporales</taxon>
        <taxon>Peronosporaceae</taxon>
        <taxon>Phytophthora</taxon>
    </lineage>
</organism>
<name>A0A225W7Z9_9STRA</name>
<dbReference type="EMBL" id="NBNE01001475">
    <property type="protein sequence ID" value="OWZ13871.1"/>
    <property type="molecule type" value="Genomic_DNA"/>
</dbReference>
<dbReference type="InterPro" id="IPR043128">
    <property type="entry name" value="Rev_trsase/Diguanyl_cyclase"/>
</dbReference>
<proteinExistence type="predicted"/>
<sequence length="245" mass="27903">MFGDDDENEFIVGSDVLATLGIDVDRQREQLVASESTGAEDLFECSDEIQIGVECDADMNAAVDELVDKAVENGFPRERRDSLLKIALMFDIWRLQLGEDPPAKVPPLVIHQKDGAKPQRCKARQYPPHQREFLRDFNTTLERMGWIYENPQSRWASPALPVKKPNSEEYRQTSDYRAENAEREAAAGAIPIIRVITEHVRGMVHFGLFDFLKGFWLLPLARGCQEFLSYMTDSKVYIPTRVPQG</sequence>
<evidence type="ECO:0000313" key="1">
    <source>
        <dbReference type="EMBL" id="OWZ13871.1"/>
    </source>
</evidence>
<dbReference type="PANTHER" id="PTHR33064:SF37">
    <property type="entry name" value="RIBONUCLEASE H"/>
    <property type="match status" value="1"/>
</dbReference>
<protein>
    <recommendedName>
        <fullName evidence="3">Reverse transcriptase</fullName>
    </recommendedName>
</protein>
<dbReference type="STRING" id="4795.A0A225W7Z9"/>
<dbReference type="OrthoDB" id="128789at2759"/>
<dbReference type="PANTHER" id="PTHR33064">
    <property type="entry name" value="POL PROTEIN"/>
    <property type="match status" value="1"/>
</dbReference>
<dbReference type="Proteomes" id="UP000198211">
    <property type="component" value="Unassembled WGS sequence"/>
</dbReference>
<dbReference type="Gene3D" id="3.30.70.270">
    <property type="match status" value="1"/>
</dbReference>
<evidence type="ECO:0000313" key="2">
    <source>
        <dbReference type="Proteomes" id="UP000198211"/>
    </source>
</evidence>